<dbReference type="EMBL" id="CM037023">
    <property type="protein sequence ID" value="KAH7665496.1"/>
    <property type="molecule type" value="Genomic_DNA"/>
</dbReference>
<comment type="caution">
    <text evidence="1">The sequence shown here is derived from an EMBL/GenBank/DDBJ whole genome shotgun (WGS) entry which is preliminary data.</text>
</comment>
<name>A0ACB7UXR4_DIOAL</name>
<dbReference type="Proteomes" id="UP000827976">
    <property type="component" value="Chromosome 13"/>
</dbReference>
<gene>
    <name evidence="1" type="ORF">IHE45_13G037900</name>
</gene>
<evidence type="ECO:0000313" key="2">
    <source>
        <dbReference type="Proteomes" id="UP000827976"/>
    </source>
</evidence>
<proteinExistence type="predicted"/>
<accession>A0ACB7UXR4</accession>
<sequence length="97" mass="10960">MMNFLNWNWKEILFLYLVLMVTTDLSPTLQCGVPRSGLMGGGVVNPEFTLVKRCAEPLTGILLCERPGVTTRESQWLTPRRATFCILKSFKNTLVVP</sequence>
<organism evidence="1 2">
    <name type="scientific">Dioscorea alata</name>
    <name type="common">Purple yam</name>
    <dbReference type="NCBI Taxonomy" id="55571"/>
    <lineage>
        <taxon>Eukaryota</taxon>
        <taxon>Viridiplantae</taxon>
        <taxon>Streptophyta</taxon>
        <taxon>Embryophyta</taxon>
        <taxon>Tracheophyta</taxon>
        <taxon>Spermatophyta</taxon>
        <taxon>Magnoliopsida</taxon>
        <taxon>Liliopsida</taxon>
        <taxon>Dioscoreales</taxon>
        <taxon>Dioscoreaceae</taxon>
        <taxon>Dioscorea</taxon>
    </lineage>
</organism>
<keyword evidence="2" id="KW-1185">Reference proteome</keyword>
<reference evidence="2" key="1">
    <citation type="journal article" date="2022" name="Nat. Commun.">
        <title>Chromosome evolution and the genetic basis of agronomically important traits in greater yam.</title>
        <authorList>
            <person name="Bredeson J.V."/>
            <person name="Lyons J.B."/>
            <person name="Oniyinde I.O."/>
            <person name="Okereke N.R."/>
            <person name="Kolade O."/>
            <person name="Nnabue I."/>
            <person name="Nwadili C.O."/>
            <person name="Hribova E."/>
            <person name="Parker M."/>
            <person name="Nwogha J."/>
            <person name="Shu S."/>
            <person name="Carlson J."/>
            <person name="Kariba R."/>
            <person name="Muthemba S."/>
            <person name="Knop K."/>
            <person name="Barton G.J."/>
            <person name="Sherwood A.V."/>
            <person name="Lopez-Montes A."/>
            <person name="Asiedu R."/>
            <person name="Jamnadass R."/>
            <person name="Muchugi A."/>
            <person name="Goodstein D."/>
            <person name="Egesi C.N."/>
            <person name="Featherston J."/>
            <person name="Asfaw A."/>
            <person name="Simpson G.G."/>
            <person name="Dolezel J."/>
            <person name="Hendre P.S."/>
            <person name="Van Deynze A."/>
            <person name="Kumar P.L."/>
            <person name="Obidiegwu J.E."/>
            <person name="Bhattacharjee R."/>
            <person name="Rokhsar D.S."/>
        </authorList>
    </citation>
    <scope>NUCLEOTIDE SEQUENCE [LARGE SCALE GENOMIC DNA]</scope>
    <source>
        <strain evidence="2">cv. TDa95/00328</strain>
    </source>
</reference>
<evidence type="ECO:0000313" key="1">
    <source>
        <dbReference type="EMBL" id="KAH7665496.1"/>
    </source>
</evidence>
<protein>
    <submittedName>
        <fullName evidence="1">Uncharacterized protein</fullName>
    </submittedName>
</protein>